<dbReference type="Gene3D" id="3.90.220.20">
    <property type="entry name" value="DNA methylase specificity domains"/>
    <property type="match status" value="1"/>
</dbReference>
<dbReference type="GO" id="GO:0009007">
    <property type="term" value="F:site-specific DNA-methyltransferase (adenine-specific) activity"/>
    <property type="evidence" value="ECO:0007669"/>
    <property type="project" value="UniProtKB-EC"/>
</dbReference>
<evidence type="ECO:0000256" key="1">
    <source>
        <dbReference type="ARBA" id="ARBA00011900"/>
    </source>
</evidence>
<dbReference type="PANTHER" id="PTHR42933">
    <property type="entry name" value="SLR6095 PROTEIN"/>
    <property type="match status" value="1"/>
</dbReference>
<comment type="catalytic activity">
    <reaction evidence="7">
        <text>a 2'-deoxyadenosine in DNA + S-adenosyl-L-methionine = an N(6)-methyl-2'-deoxyadenosine in DNA + S-adenosyl-L-homocysteine + H(+)</text>
        <dbReference type="Rhea" id="RHEA:15197"/>
        <dbReference type="Rhea" id="RHEA-COMP:12418"/>
        <dbReference type="Rhea" id="RHEA-COMP:12419"/>
        <dbReference type="ChEBI" id="CHEBI:15378"/>
        <dbReference type="ChEBI" id="CHEBI:57856"/>
        <dbReference type="ChEBI" id="CHEBI:59789"/>
        <dbReference type="ChEBI" id="CHEBI:90615"/>
        <dbReference type="ChEBI" id="CHEBI:90616"/>
        <dbReference type="EC" id="2.1.1.72"/>
    </reaction>
</comment>
<dbReference type="GO" id="GO:0016787">
    <property type="term" value="F:hydrolase activity"/>
    <property type="evidence" value="ECO:0007669"/>
    <property type="project" value="UniProtKB-KW"/>
</dbReference>
<comment type="caution">
    <text evidence="10">The sequence shown here is derived from an EMBL/GenBank/DDBJ whole genome shotgun (WGS) entry which is preliminary data.</text>
</comment>
<feature type="coiled-coil region" evidence="8">
    <location>
        <begin position="63"/>
        <end position="90"/>
    </location>
</feature>
<keyword evidence="2" id="KW-0489">Methyltransferase</keyword>
<dbReference type="InterPro" id="IPR051537">
    <property type="entry name" value="DNA_Adenine_Mtase"/>
</dbReference>
<dbReference type="InterPro" id="IPR029063">
    <property type="entry name" value="SAM-dependent_MTases_sf"/>
</dbReference>
<keyword evidence="6" id="KW-0238">DNA-binding</keyword>
<organism evidence="10">
    <name type="scientific">termite gut metagenome</name>
    <dbReference type="NCBI Taxonomy" id="433724"/>
    <lineage>
        <taxon>unclassified sequences</taxon>
        <taxon>metagenomes</taxon>
        <taxon>organismal metagenomes</taxon>
    </lineage>
</organism>
<dbReference type="InterPro" id="IPR044946">
    <property type="entry name" value="Restrct_endonuc_typeI_TRD_sf"/>
</dbReference>
<keyword evidence="10" id="KW-0378">Hydrolase</keyword>
<keyword evidence="3" id="KW-0808">Transferase</keyword>
<protein>
    <recommendedName>
        <fullName evidence="1">site-specific DNA-methyltransferase (adenine-specific)</fullName>
        <ecNumber evidence="1">2.1.1.72</ecNumber>
    </recommendedName>
</protein>
<dbReference type="PRINTS" id="PR00507">
    <property type="entry name" value="N12N6MTFRASE"/>
</dbReference>
<feature type="domain" description="DNA methylase adenine-specific" evidence="9">
    <location>
        <begin position="271"/>
        <end position="538"/>
    </location>
</feature>
<dbReference type="PANTHER" id="PTHR42933:SF1">
    <property type="entry name" value="SITE-SPECIFIC DNA-METHYLTRANSFERASE (ADENINE-SPECIFIC)"/>
    <property type="match status" value="1"/>
</dbReference>
<gene>
    <name evidence="10" type="ORF">EZS27_009625</name>
</gene>
<dbReference type="EMBL" id="SNRY01000313">
    <property type="protein sequence ID" value="KAA6342653.1"/>
    <property type="molecule type" value="Genomic_DNA"/>
</dbReference>
<dbReference type="Gene3D" id="3.40.50.150">
    <property type="entry name" value="Vaccinia Virus protein VP39"/>
    <property type="match status" value="1"/>
</dbReference>
<keyword evidence="5" id="KW-0680">Restriction system</keyword>
<dbReference type="GO" id="GO:0009307">
    <property type="term" value="P:DNA restriction-modification system"/>
    <property type="evidence" value="ECO:0007669"/>
    <property type="project" value="UniProtKB-KW"/>
</dbReference>
<evidence type="ECO:0000256" key="8">
    <source>
        <dbReference type="SAM" id="Coils"/>
    </source>
</evidence>
<dbReference type="EC" id="2.1.1.72" evidence="1"/>
<dbReference type="SUPFAM" id="SSF53335">
    <property type="entry name" value="S-adenosyl-L-methionine-dependent methyltransferases"/>
    <property type="match status" value="1"/>
</dbReference>
<keyword evidence="8" id="KW-0175">Coiled coil</keyword>
<evidence type="ECO:0000256" key="2">
    <source>
        <dbReference type="ARBA" id="ARBA00022603"/>
    </source>
</evidence>
<dbReference type="Pfam" id="PF02384">
    <property type="entry name" value="N6_Mtase"/>
    <property type="match status" value="1"/>
</dbReference>
<proteinExistence type="predicted"/>
<evidence type="ECO:0000256" key="3">
    <source>
        <dbReference type="ARBA" id="ARBA00022679"/>
    </source>
</evidence>
<dbReference type="SUPFAM" id="SSF116734">
    <property type="entry name" value="DNA methylase specificity domain"/>
    <property type="match status" value="1"/>
</dbReference>
<evidence type="ECO:0000259" key="9">
    <source>
        <dbReference type="Pfam" id="PF02384"/>
    </source>
</evidence>
<name>A0A5J4SBJ9_9ZZZZ</name>
<keyword evidence="4" id="KW-0949">S-adenosyl-L-methionine</keyword>
<dbReference type="InterPro" id="IPR003356">
    <property type="entry name" value="DNA_methylase_A-5"/>
</dbReference>
<evidence type="ECO:0000256" key="4">
    <source>
        <dbReference type="ARBA" id="ARBA00022691"/>
    </source>
</evidence>
<evidence type="ECO:0000256" key="5">
    <source>
        <dbReference type="ARBA" id="ARBA00022747"/>
    </source>
</evidence>
<dbReference type="GO" id="GO:0032259">
    <property type="term" value="P:methylation"/>
    <property type="evidence" value="ECO:0007669"/>
    <property type="project" value="UniProtKB-KW"/>
</dbReference>
<evidence type="ECO:0000256" key="6">
    <source>
        <dbReference type="ARBA" id="ARBA00023125"/>
    </source>
</evidence>
<sequence length="794" mass="91045">MEKKRSEVHAYSFILNELTNKKGWSKQQIYTQQECQEITAVAKYLKNQRPENIIEVNKNILYVIEAKNAISKIEKALKEAEEDYANNINNDKSVKALFITGIAGNDKEGFIAKSRFFVNNKWETITENEYEVTGLLSKNQVERILEAQSASIKDFEIDEKEFLQVAENINQILHDGAINKEYRARVISALLLALAEGSGMDLSVNPSLLIQSINSRVDLMLKKHKKQDFARFIKIDLPSSEENHGRFKEAIIKTIRELFGLNIRSAMKSGKDVLGKFYETFLKYGNGAKEIGIVLTPRHLTRFSAEILDINENDLVLDPTCGTGGFLVAALDEAKKKCQDEKKIERFQKYGIYGIEEQDTIVALALVNMIFRGDGKNNIIEGNCFYKWLNLSDEKEIPIAEYLDNNRNNRIAPITKVLMNPPFAQKGNQRKEFHYVEQALKQMQDEGLLFAILPMSVLLKGGEELNWRKEYLLKYHTILSVITLPEDLFYPVGVRTLGIFLKKGIPHNKKNNVFWAKITQDGFIKSKGKRLESKKVDNEFLNIKDYLQQAVKQIDFIADDAPKFYINKPIDFEDRQLELIPEAYLNEGITSIEETVNEIDKIIRELFSFLIVTKQIDNPFMKFVKAQITKEFNSSVKYKIFSLRQLFSYVNTGHFHVSGDLDSGKIPLISCKTIENGTEGYFDISDNIFENCITIASDGSWPMSSFFHPYQFAAKDNVIICKPNENLSLKAILFITAQFNSQIWRFSYGRKCYLNKTDKIQIPLPIDDQENINFSVIDAIVNSCSVWNDLKTLN</sequence>
<evidence type="ECO:0000313" key="10">
    <source>
        <dbReference type="EMBL" id="KAA6342653.1"/>
    </source>
</evidence>
<accession>A0A5J4SBJ9</accession>
<evidence type="ECO:0000256" key="7">
    <source>
        <dbReference type="ARBA" id="ARBA00047942"/>
    </source>
</evidence>
<dbReference type="AlphaFoldDB" id="A0A5J4SBJ9"/>
<dbReference type="GO" id="GO:0008170">
    <property type="term" value="F:N-methyltransferase activity"/>
    <property type="evidence" value="ECO:0007669"/>
    <property type="project" value="InterPro"/>
</dbReference>
<reference evidence="10" key="1">
    <citation type="submission" date="2019-03" db="EMBL/GenBank/DDBJ databases">
        <title>Single cell metagenomics reveals metabolic interactions within the superorganism composed of flagellate Streblomastix strix and complex community of Bacteroidetes bacteria on its surface.</title>
        <authorList>
            <person name="Treitli S.C."/>
            <person name="Kolisko M."/>
            <person name="Husnik F."/>
            <person name="Keeling P."/>
            <person name="Hampl V."/>
        </authorList>
    </citation>
    <scope>NUCLEOTIDE SEQUENCE</scope>
    <source>
        <strain evidence="10">STM</strain>
    </source>
</reference>
<dbReference type="GO" id="GO:0003677">
    <property type="term" value="F:DNA binding"/>
    <property type="evidence" value="ECO:0007669"/>
    <property type="project" value="UniProtKB-KW"/>
</dbReference>